<evidence type="ECO:0000313" key="2">
    <source>
        <dbReference type="EMBL" id="NYG55306.1"/>
    </source>
</evidence>
<organism evidence="2 3">
    <name type="scientific">Nocardioides perillae</name>
    <dbReference type="NCBI Taxonomy" id="1119534"/>
    <lineage>
        <taxon>Bacteria</taxon>
        <taxon>Bacillati</taxon>
        <taxon>Actinomycetota</taxon>
        <taxon>Actinomycetes</taxon>
        <taxon>Propionibacteriales</taxon>
        <taxon>Nocardioidaceae</taxon>
        <taxon>Nocardioides</taxon>
    </lineage>
</organism>
<protein>
    <submittedName>
        <fullName evidence="2">Thioredoxin-like negative regulator of GroEL</fullName>
    </submittedName>
</protein>
<reference evidence="2 3" key="1">
    <citation type="submission" date="2020-07" db="EMBL/GenBank/DDBJ databases">
        <title>Sequencing the genomes of 1000 actinobacteria strains.</title>
        <authorList>
            <person name="Klenk H.-P."/>
        </authorList>
    </citation>
    <scope>NUCLEOTIDE SEQUENCE [LARGE SCALE GENOMIC DNA]</scope>
    <source>
        <strain evidence="2 3">DSM 24552</strain>
    </source>
</reference>
<accession>A0A7Y9RU10</accession>
<gene>
    <name evidence="2" type="ORF">BJ989_001610</name>
</gene>
<dbReference type="EMBL" id="JACCAC010000001">
    <property type="protein sequence ID" value="NYG55306.1"/>
    <property type="molecule type" value="Genomic_DNA"/>
</dbReference>
<proteinExistence type="predicted"/>
<dbReference type="AlphaFoldDB" id="A0A7Y9RU10"/>
<evidence type="ECO:0000313" key="3">
    <source>
        <dbReference type="Proteomes" id="UP000544110"/>
    </source>
</evidence>
<sequence>MGRIKGHYEWDDDDLTPGQKREGGLHQNLFDSEGNLKGSARFIPDDGSEPEPLVVTETVYVPVEQRRRTREEEELEQFIADLVSHLIDRGIAKAKPLAEQWWRETARPAIDARRAKMRERRSLRLAEKKAVPVEATVVEPSRELAEAPAEDRPSMSSAEAQARYLAALAARAYSDEQMRLVTNANIVDGEGVPELQRSLAELPSDQVKSLLEAMATNPAMLGEDTLAELASILGRRDRSGSGELPQLR</sequence>
<dbReference type="RefSeq" id="WP_179517777.1">
    <property type="nucleotide sequence ID" value="NZ_JACCAC010000001.1"/>
</dbReference>
<evidence type="ECO:0000256" key="1">
    <source>
        <dbReference type="SAM" id="MobiDB-lite"/>
    </source>
</evidence>
<keyword evidence="3" id="KW-1185">Reference proteome</keyword>
<dbReference type="Proteomes" id="UP000544110">
    <property type="component" value="Unassembled WGS sequence"/>
</dbReference>
<feature type="region of interest" description="Disordered" evidence="1">
    <location>
        <begin position="1"/>
        <end position="25"/>
    </location>
</feature>
<comment type="caution">
    <text evidence="2">The sequence shown here is derived from an EMBL/GenBank/DDBJ whole genome shotgun (WGS) entry which is preliminary data.</text>
</comment>
<name>A0A7Y9RU10_9ACTN</name>